<accession>A0A8B6CD73</accession>
<dbReference type="InterPro" id="IPR043151">
    <property type="entry name" value="BAH_sf"/>
</dbReference>
<keyword evidence="2" id="KW-1017">Isopeptide bond</keyword>
<dbReference type="FunFam" id="2.30.30.490:FF:000023">
    <property type="entry name" value="Egg-laying defective protein 27"/>
    <property type="match status" value="1"/>
</dbReference>
<feature type="compositionally biased region" description="Basic and acidic residues" evidence="13">
    <location>
        <begin position="984"/>
        <end position="993"/>
    </location>
</feature>
<evidence type="ECO:0000259" key="17">
    <source>
        <dbReference type="PROSITE" id="PS51293"/>
    </source>
</evidence>
<feature type="compositionally biased region" description="Low complexity" evidence="13">
    <location>
        <begin position="575"/>
        <end position="588"/>
    </location>
</feature>
<dbReference type="GO" id="GO:0003682">
    <property type="term" value="F:chromatin binding"/>
    <property type="evidence" value="ECO:0007669"/>
    <property type="project" value="InterPro"/>
</dbReference>
<dbReference type="SMART" id="SM00439">
    <property type="entry name" value="BAH"/>
    <property type="match status" value="1"/>
</dbReference>
<feature type="compositionally biased region" description="Polar residues" evidence="13">
    <location>
        <begin position="659"/>
        <end position="673"/>
    </location>
</feature>
<evidence type="ECO:0000259" key="15">
    <source>
        <dbReference type="PROSITE" id="PS51038"/>
    </source>
</evidence>
<dbReference type="Gene3D" id="2.30.30.490">
    <property type="match status" value="1"/>
</dbReference>
<evidence type="ECO:0000256" key="2">
    <source>
        <dbReference type="ARBA" id="ARBA00022499"/>
    </source>
</evidence>
<dbReference type="OrthoDB" id="6147534at2759"/>
<gene>
    <name evidence="18" type="ORF">MGAL_10B093249</name>
</gene>
<sequence>MDRNETDMLINNGVGYRSPESSQTTEDIKTPDGAITIPVKKQKKGSRWRCSGVITKVGEKIVSYTTEDGIKYRKGDCVYLENSNVDQPFYVCGIKEFRLTKKDTLVATVKWYFRSSEVPHNVYQHLVHDRHSENSGRSLVIQDPVIRSRELFISNSTDTYPVKALKGKCRVQHFPDIYSVKDFRVERDNYFYVLEYNPKTKRLATTQGEIRVGSSHQARLPVCQQNVPPSQMPEKMETWEVPKWRPMLVVDGDLMMYLRAARSVAAFTGMCDGGSTDDGCQAASMDETTINAMDTLHNHSYDTGKALQALVKSPALRSIEKKWTDEDSKRFVKGLRQYGKNFFKIRKELLPHKETGELVEYYYFWKKTPSAATNRPVRRHKRPAFKRNTRSQRPASSEFLDASSASECSDQDSDDSGGSRESGYSCRHCLTTVSKDWHHAGKDKGLRCTECRLHFKRYGEERPLDSPKENPSFLFKPVKEEDSLSGKQDMRTRQTRDSAKKKKKDRNNSNSSPDIKDTDSPIKGKKRQLNSDTEDKISKKKKKQVEQSDSESDSSSLSGNDEENGNDGDIENNQDDLSSSSPPSTPHSVDTDVTKPLPPVSDVDVKPETPAKSPTPPKSHFLSPPLRVTSPLEPLHSSTPPVIQHLPPHCPPPSLIPSSTSQTIKNVENITNNSPIPPPISQVPPPLVPTSLAASTNKQTDHRAPDPFARRPITSLPQEQSAFTDKNLPISKAASRLPEIPPLSSLQSLSSGHNSVPLASTSDQLKIQKLQERSVSPYQKSSPRPYSPNFYKNFPLRNIEQSHPSLPKPVVQRTSERPYSPNQQKLLSKHSEGPFSPFHDKISSTVSPSSSKPLVDQVLPASKLDQVPPPLRPVNSSTDQSSDVQRTSRPLSLPLVPQHQMSLSVDLIQNIKQEPHSPPVSPKQEVKKEFKDSGHCVPHPVLMDSAKDFIKTEPDLVKPVETPTNVCDEIKPCDPQIVVKTERVDSEQGKIEQSEPVVEVMEEETDSDREGTLTPGPEPTKCNVEVHRSKAAILLRILARGDNNSCSRCDFIFKAPADSKLAQKRQAPSTPAPPVQTPVKVEEKKKPDTPPPNPTADAQIISNVPSSHYERPRSYHDTPALRQLGEYAKPHTMGDPSRSHPYGHMPPSMDPLLAYRMYPPGSRERLELELERDKRERDAREREIREREIREMEMREKLKEIEMKPPGLERLLPPGANPMDPHWLEIQRRYGGYPPSGQLMPPGQPGGHHLPGVYPPTSLASDLMQRERERLERLGLPPLQTAEMAYANTLERLSIERMQAERLAMVDPMAAQQYGMAQRLAAAGHTHNHAHNHTHLHLHGQDQQPPPPLHHPLFPHHMMPLPPDILQNDQMTGRMIYQIYSQRLTNEQIYLQRVTNECILQTKHERSLLDPASHLVYQFSRADPLGGGLPGSNTPVSLPSPLVHGLPPHAGLLSNREQEMLQSDLYRRAYDPAFAHQLSAQAAQHEAIQRQIALERERYGPLPPH</sequence>
<dbReference type="PROSITE" id="PS51293">
    <property type="entry name" value="SANT"/>
    <property type="match status" value="1"/>
</dbReference>
<feature type="compositionally biased region" description="Pro residues" evidence="13">
    <location>
        <begin position="675"/>
        <end position="688"/>
    </location>
</feature>
<comment type="caution">
    <text evidence="18">The sequence shown here is derived from an EMBL/GenBank/DDBJ whole genome shotgun (WGS) entry which is preliminary data.</text>
</comment>
<dbReference type="SUPFAM" id="SSF57716">
    <property type="entry name" value="Glucocorticoid receptor-like (DNA-binding domain)"/>
    <property type="match status" value="1"/>
</dbReference>
<dbReference type="SMART" id="SM01189">
    <property type="entry name" value="ELM2"/>
    <property type="match status" value="1"/>
</dbReference>
<feature type="compositionally biased region" description="Acidic residues" evidence="13">
    <location>
        <begin position="560"/>
        <end position="574"/>
    </location>
</feature>
<dbReference type="SMART" id="SM00717">
    <property type="entry name" value="SANT"/>
    <property type="match status" value="1"/>
</dbReference>
<dbReference type="Gene3D" id="4.10.1240.50">
    <property type="match status" value="1"/>
</dbReference>
<evidence type="ECO:0000256" key="6">
    <source>
        <dbReference type="ARBA" id="ARBA00022833"/>
    </source>
</evidence>
<keyword evidence="11" id="KW-0539">Nucleus</keyword>
<evidence type="ECO:0000256" key="11">
    <source>
        <dbReference type="ARBA" id="ARBA00023242"/>
    </source>
</evidence>
<name>A0A8B6CD73_MYTGA</name>
<comment type="subcellular location">
    <subcellularLocation>
        <location evidence="1">Nucleus</location>
    </subcellularLocation>
</comment>
<dbReference type="Pfam" id="PF01426">
    <property type="entry name" value="BAH"/>
    <property type="match status" value="1"/>
</dbReference>
<feature type="region of interest" description="Disordered" evidence="13">
    <location>
        <begin position="1062"/>
        <end position="1114"/>
    </location>
</feature>
<evidence type="ECO:0000256" key="7">
    <source>
        <dbReference type="ARBA" id="ARBA00022843"/>
    </source>
</evidence>
<dbReference type="PROSITE" id="PS50114">
    <property type="entry name" value="GATA_ZN_FINGER_2"/>
    <property type="match status" value="1"/>
</dbReference>
<dbReference type="CDD" id="cd11661">
    <property type="entry name" value="SANT_MTA3_like"/>
    <property type="match status" value="1"/>
</dbReference>
<feature type="region of interest" description="Disordered" evidence="13">
    <location>
        <begin position="771"/>
        <end position="889"/>
    </location>
</feature>
<dbReference type="FunFam" id="1.10.10.60:FF:000052">
    <property type="entry name" value="Arginine-glutamic acid dipeptide (RE) repeats"/>
    <property type="match status" value="1"/>
</dbReference>
<feature type="region of interest" description="Disordered" evidence="13">
    <location>
        <begin position="984"/>
        <end position="1020"/>
    </location>
</feature>
<evidence type="ECO:0000256" key="5">
    <source>
        <dbReference type="ARBA" id="ARBA00022771"/>
    </source>
</evidence>
<dbReference type="PROSITE" id="PS51156">
    <property type="entry name" value="ELM2"/>
    <property type="match status" value="1"/>
</dbReference>
<evidence type="ECO:0000256" key="8">
    <source>
        <dbReference type="ARBA" id="ARBA00022990"/>
    </source>
</evidence>
<evidence type="ECO:0000313" key="18">
    <source>
        <dbReference type="EMBL" id="VDI03152.1"/>
    </source>
</evidence>
<dbReference type="InterPro" id="IPR000949">
    <property type="entry name" value="ELM2_dom"/>
</dbReference>
<reference evidence="18" key="1">
    <citation type="submission" date="2018-11" db="EMBL/GenBank/DDBJ databases">
        <authorList>
            <person name="Alioto T."/>
            <person name="Alioto T."/>
        </authorList>
    </citation>
    <scope>NUCLEOTIDE SEQUENCE</scope>
</reference>
<feature type="compositionally biased region" description="Polar residues" evidence="13">
    <location>
        <begin position="874"/>
        <end position="889"/>
    </location>
</feature>
<keyword evidence="10" id="KW-0804">Transcription</keyword>
<feature type="compositionally biased region" description="Basic residues" evidence="13">
    <location>
        <begin position="376"/>
        <end position="390"/>
    </location>
</feature>
<organism evidence="18 19">
    <name type="scientific">Mytilus galloprovincialis</name>
    <name type="common">Mediterranean mussel</name>
    <dbReference type="NCBI Taxonomy" id="29158"/>
    <lineage>
        <taxon>Eukaryota</taxon>
        <taxon>Metazoa</taxon>
        <taxon>Spiralia</taxon>
        <taxon>Lophotrochozoa</taxon>
        <taxon>Mollusca</taxon>
        <taxon>Bivalvia</taxon>
        <taxon>Autobranchia</taxon>
        <taxon>Pteriomorphia</taxon>
        <taxon>Mytilida</taxon>
        <taxon>Mytiloidea</taxon>
        <taxon>Mytilidae</taxon>
        <taxon>Mytilinae</taxon>
        <taxon>Mytilus</taxon>
    </lineage>
</organism>
<keyword evidence="7" id="KW-0832">Ubl conjugation</keyword>
<evidence type="ECO:0000256" key="3">
    <source>
        <dbReference type="ARBA" id="ARBA00022553"/>
    </source>
</evidence>
<evidence type="ECO:0000256" key="12">
    <source>
        <dbReference type="PROSITE-ProRule" id="PRU00094"/>
    </source>
</evidence>
<dbReference type="InterPro" id="IPR009057">
    <property type="entry name" value="Homeodomain-like_sf"/>
</dbReference>
<dbReference type="InterPro" id="IPR001025">
    <property type="entry name" value="BAH_dom"/>
</dbReference>
<keyword evidence="19" id="KW-1185">Reference proteome</keyword>
<protein>
    <submittedName>
        <fullName evidence="18">Arginine-glutamic acid dipeptide repeats protein</fullName>
    </submittedName>
</protein>
<feature type="domain" description="GATA-type" evidence="14">
    <location>
        <begin position="420"/>
        <end position="476"/>
    </location>
</feature>
<evidence type="ECO:0000259" key="14">
    <source>
        <dbReference type="PROSITE" id="PS50114"/>
    </source>
</evidence>
<dbReference type="SUPFAM" id="SSF46689">
    <property type="entry name" value="Homeodomain-like"/>
    <property type="match status" value="1"/>
</dbReference>
<evidence type="ECO:0000256" key="4">
    <source>
        <dbReference type="ARBA" id="ARBA00022723"/>
    </source>
</evidence>
<dbReference type="InterPro" id="IPR001005">
    <property type="entry name" value="SANT/Myb"/>
</dbReference>
<dbReference type="Pfam" id="PF03154">
    <property type="entry name" value="Atrophin-1"/>
    <property type="match status" value="1"/>
</dbReference>
<keyword evidence="4" id="KW-0479">Metal-binding</keyword>
<proteinExistence type="predicted"/>
<feature type="compositionally biased region" description="Polar residues" evidence="13">
    <location>
        <begin position="773"/>
        <end position="784"/>
    </location>
</feature>
<dbReference type="PANTHER" id="PTHR13859:SF11">
    <property type="entry name" value="GRUNGE, ISOFORM J"/>
    <property type="match status" value="1"/>
</dbReference>
<feature type="region of interest" description="Disordered" evidence="13">
    <location>
        <begin position="461"/>
        <end position="725"/>
    </location>
</feature>
<dbReference type="InterPro" id="IPR002951">
    <property type="entry name" value="Atrophin-like"/>
</dbReference>
<keyword evidence="8" id="KW-0007">Acetylation</keyword>
<evidence type="ECO:0000256" key="13">
    <source>
        <dbReference type="SAM" id="MobiDB-lite"/>
    </source>
</evidence>
<feature type="region of interest" description="Disordered" evidence="13">
    <location>
        <begin position="373"/>
        <end position="423"/>
    </location>
</feature>
<dbReference type="PANTHER" id="PTHR13859">
    <property type="entry name" value="ATROPHIN-RELATED"/>
    <property type="match status" value="1"/>
</dbReference>
<evidence type="ECO:0000259" key="16">
    <source>
        <dbReference type="PROSITE" id="PS51156"/>
    </source>
</evidence>
<dbReference type="InterPro" id="IPR000679">
    <property type="entry name" value="Znf_GATA"/>
</dbReference>
<dbReference type="Proteomes" id="UP000596742">
    <property type="component" value="Unassembled WGS sequence"/>
</dbReference>
<dbReference type="GO" id="GO:0003714">
    <property type="term" value="F:transcription corepressor activity"/>
    <property type="evidence" value="ECO:0007669"/>
    <property type="project" value="TreeGrafter"/>
</dbReference>
<dbReference type="EMBL" id="UYJE01001566">
    <property type="protein sequence ID" value="VDI03152.1"/>
    <property type="molecule type" value="Genomic_DNA"/>
</dbReference>
<feature type="compositionally biased region" description="Polar residues" evidence="13">
    <location>
        <begin position="715"/>
        <end position="724"/>
    </location>
</feature>
<dbReference type="GO" id="GO:0008270">
    <property type="term" value="F:zinc ion binding"/>
    <property type="evidence" value="ECO:0007669"/>
    <property type="project" value="UniProtKB-KW"/>
</dbReference>
<evidence type="ECO:0000313" key="19">
    <source>
        <dbReference type="Proteomes" id="UP000596742"/>
    </source>
</evidence>
<keyword evidence="5 12" id="KW-0863">Zinc-finger</keyword>
<dbReference type="InterPro" id="IPR017884">
    <property type="entry name" value="SANT_dom"/>
</dbReference>
<dbReference type="Pfam" id="PF01448">
    <property type="entry name" value="ELM2"/>
    <property type="match status" value="1"/>
</dbReference>
<keyword evidence="3" id="KW-0597">Phosphoprotein</keyword>
<keyword evidence="9" id="KW-0805">Transcription regulation</keyword>
<dbReference type="GO" id="GO:0005634">
    <property type="term" value="C:nucleus"/>
    <property type="evidence" value="ECO:0007669"/>
    <property type="project" value="UniProtKB-SubCell"/>
</dbReference>
<feature type="compositionally biased region" description="Basic and acidic residues" evidence="13">
    <location>
        <begin position="699"/>
        <end position="709"/>
    </location>
</feature>
<feature type="compositionally biased region" description="Basic and acidic residues" evidence="13">
    <location>
        <begin position="477"/>
        <end position="498"/>
    </location>
</feature>
<evidence type="ECO:0000256" key="10">
    <source>
        <dbReference type="ARBA" id="ARBA00023163"/>
    </source>
</evidence>
<feature type="domain" description="SANT" evidence="17">
    <location>
        <begin position="318"/>
        <end position="370"/>
    </location>
</feature>
<feature type="region of interest" description="Disordered" evidence="13">
    <location>
        <begin position="1"/>
        <end position="28"/>
    </location>
</feature>
<dbReference type="SMART" id="SM00401">
    <property type="entry name" value="ZnF_GATA"/>
    <property type="match status" value="1"/>
</dbReference>
<feature type="domain" description="BAH" evidence="15">
    <location>
        <begin position="70"/>
        <end position="207"/>
    </location>
</feature>
<evidence type="ECO:0000256" key="9">
    <source>
        <dbReference type="ARBA" id="ARBA00023015"/>
    </source>
</evidence>
<dbReference type="PROSITE" id="PS51038">
    <property type="entry name" value="BAH"/>
    <property type="match status" value="1"/>
</dbReference>
<evidence type="ECO:0000256" key="1">
    <source>
        <dbReference type="ARBA" id="ARBA00004123"/>
    </source>
</evidence>
<keyword evidence="6" id="KW-0862">Zinc</keyword>
<feature type="domain" description="ELM2" evidence="16">
    <location>
        <begin position="208"/>
        <end position="314"/>
    </location>
</feature>
<dbReference type="GO" id="GO:0043565">
    <property type="term" value="F:sequence-specific DNA binding"/>
    <property type="evidence" value="ECO:0007669"/>
    <property type="project" value="InterPro"/>
</dbReference>
<dbReference type="Gene3D" id="1.10.10.60">
    <property type="entry name" value="Homeodomain-like"/>
    <property type="match status" value="1"/>
</dbReference>